<dbReference type="SUPFAM" id="SSF53474">
    <property type="entry name" value="alpha/beta-Hydrolases"/>
    <property type="match status" value="2"/>
</dbReference>
<accession>A0A0D9XE24</accession>
<dbReference type="STRING" id="77586.A0A0D9XE24"/>
<dbReference type="InterPro" id="IPR050466">
    <property type="entry name" value="Carboxylest/Gibb_receptor"/>
</dbReference>
<proteinExistence type="inferred from homology"/>
<evidence type="ECO:0000313" key="4">
    <source>
        <dbReference type="EnsemblPlants" id="LPERR09G08110.1"/>
    </source>
</evidence>
<keyword evidence="2" id="KW-0378">Hydrolase</keyword>
<dbReference type="GO" id="GO:0016787">
    <property type="term" value="F:hydrolase activity"/>
    <property type="evidence" value="ECO:0007669"/>
    <property type="project" value="UniProtKB-KW"/>
</dbReference>
<reference evidence="4" key="3">
    <citation type="submission" date="2015-04" db="UniProtKB">
        <authorList>
            <consortium name="EnsemblPlants"/>
        </authorList>
    </citation>
    <scope>IDENTIFICATION</scope>
</reference>
<reference evidence="5" key="2">
    <citation type="submission" date="2013-12" db="EMBL/GenBank/DDBJ databases">
        <authorList>
            <person name="Yu Y."/>
            <person name="Lee S."/>
            <person name="de Baynast K."/>
            <person name="Wissotski M."/>
            <person name="Liu L."/>
            <person name="Talag J."/>
            <person name="Goicoechea J."/>
            <person name="Angelova A."/>
            <person name="Jetty R."/>
            <person name="Kudrna D."/>
            <person name="Golser W."/>
            <person name="Rivera L."/>
            <person name="Zhang J."/>
            <person name="Wing R."/>
        </authorList>
    </citation>
    <scope>NUCLEOTIDE SEQUENCE</scope>
</reference>
<evidence type="ECO:0000313" key="5">
    <source>
        <dbReference type="Proteomes" id="UP000032180"/>
    </source>
</evidence>
<keyword evidence="5" id="KW-1185">Reference proteome</keyword>
<dbReference type="PANTHER" id="PTHR23024">
    <property type="entry name" value="ARYLACETAMIDE DEACETYLASE"/>
    <property type="match status" value="1"/>
</dbReference>
<dbReference type="InterPro" id="IPR002168">
    <property type="entry name" value="Lipase_GDXG_HIS_AS"/>
</dbReference>
<dbReference type="HOGENOM" id="CLU_012494_22_5_1"/>
<feature type="domain" description="Alpha/beta hydrolase fold-3" evidence="3">
    <location>
        <begin position="83"/>
        <end position="288"/>
    </location>
</feature>
<dbReference type="AlphaFoldDB" id="A0A0D9XE24"/>
<organism evidence="4 5">
    <name type="scientific">Leersia perrieri</name>
    <dbReference type="NCBI Taxonomy" id="77586"/>
    <lineage>
        <taxon>Eukaryota</taxon>
        <taxon>Viridiplantae</taxon>
        <taxon>Streptophyta</taxon>
        <taxon>Embryophyta</taxon>
        <taxon>Tracheophyta</taxon>
        <taxon>Spermatophyta</taxon>
        <taxon>Magnoliopsida</taxon>
        <taxon>Liliopsida</taxon>
        <taxon>Poales</taxon>
        <taxon>Poaceae</taxon>
        <taxon>BOP clade</taxon>
        <taxon>Oryzoideae</taxon>
        <taxon>Oryzeae</taxon>
        <taxon>Oryzinae</taxon>
        <taxon>Leersia</taxon>
    </lineage>
</organism>
<sequence length="868" mass="93998">MISAAAATNQSGAGNIAVDLFPFLRDGRIKKFVRHATVPASDKKTPNGVVTKDVVVDHDTGVSVRVFLPVDAAEAAGKLLPLVVYIHGGAFCSGSASAQAFHRYAETLVARAAAVVVSVDYRLAPEHPMPAGYDDAWAALRKLRGHHVRVPRGRERRRQLVHNVALRAEDGIDIEGIILLQPCFWGTERLPFEKPDAWRRATAPMLLPERLDALWPYVTAGAAGNDDPRIDPPAEAIASLPCRRALVTVATEDVLRDRGRRYGARLRDGAWGGEVTLVESEGEDHCFHLSPKPNPNAVLLMDHVAEFIAKGKTATPIGKLMMNQCRRRCTLHAPDANEKTMSRDSSVVVVVASWSGSGGRRGCSAQSVQKVQGFGSVMGSMRHKAHNYPRSAAGAGRGRINLTCKSSWAKPIRKLNLNESALCKRTYSSQRSMSTNKISSPARNESHRDGDLAVDLFPFVRVYRDGRIRRYVRPTSVPASGEKKSPNGVVTKDVVIDHDTGLSVRLFLPVDAATAAGAGRRLPLVLYFHGGGFCTGSATSPVFHRYAESLASRAAAAVVSVDYRVAPEHPVPAAYDDAWTALRWVASRYSDDDEPWVANYADTTCVFLAGESAGANIVHNLMVRLGTGGEDDGVGVDIDVEGVILLQPYFWGAERLPSEKPRGATAAPKVRKEVADAMWPFVTAGAAGNDDPRIDPPADAIASLPCRRALVTVATEDLLRDRGRQYAARLRDGAWGGEVTLVESDGEDHCFHLSPKPNPNTVLLMDHVADFIAKGKTTTTATSTRLLMKQQHGRLCTLHESDASKKNTMSSVVAARWGGSVERRCSGKSVLKVQSFGSRMGNMGPPTKAYYYPRSSAGLGKLRLSRII</sequence>
<name>A0A0D9XE24_9ORYZ</name>
<protein>
    <recommendedName>
        <fullName evidence="3">Alpha/beta hydrolase fold-3 domain-containing protein</fullName>
    </recommendedName>
</protein>
<feature type="domain" description="Alpha/beta hydrolase fold-3" evidence="3">
    <location>
        <begin position="525"/>
        <end position="752"/>
    </location>
</feature>
<dbReference type="Proteomes" id="UP000032180">
    <property type="component" value="Chromosome 9"/>
</dbReference>
<dbReference type="eggNOG" id="KOG1515">
    <property type="taxonomic scope" value="Eukaryota"/>
</dbReference>
<dbReference type="PROSITE" id="PS01173">
    <property type="entry name" value="LIPASE_GDXG_HIS"/>
    <property type="match status" value="1"/>
</dbReference>
<evidence type="ECO:0000256" key="1">
    <source>
        <dbReference type="ARBA" id="ARBA00010515"/>
    </source>
</evidence>
<comment type="similarity">
    <text evidence="1">Belongs to the 'GDXG' lipolytic enzyme family.</text>
</comment>
<evidence type="ECO:0000256" key="2">
    <source>
        <dbReference type="ARBA" id="ARBA00022801"/>
    </source>
</evidence>
<evidence type="ECO:0000259" key="3">
    <source>
        <dbReference type="Pfam" id="PF07859"/>
    </source>
</evidence>
<dbReference type="EnsemblPlants" id="LPERR09G08110.1">
    <property type="protein sequence ID" value="LPERR09G08110.1"/>
    <property type="gene ID" value="LPERR09G08110"/>
</dbReference>
<dbReference type="InterPro" id="IPR013094">
    <property type="entry name" value="AB_hydrolase_3"/>
</dbReference>
<dbReference type="Pfam" id="PF07859">
    <property type="entry name" value="Abhydrolase_3"/>
    <property type="match status" value="2"/>
</dbReference>
<dbReference type="PANTHER" id="PTHR23024:SF563">
    <property type="entry name" value="OS09G0435700 PROTEIN"/>
    <property type="match status" value="1"/>
</dbReference>
<dbReference type="Gramene" id="LPERR09G08110.1">
    <property type="protein sequence ID" value="LPERR09G08110.1"/>
    <property type="gene ID" value="LPERR09G08110"/>
</dbReference>
<dbReference type="InterPro" id="IPR029058">
    <property type="entry name" value="AB_hydrolase_fold"/>
</dbReference>
<dbReference type="Gene3D" id="3.40.50.1820">
    <property type="entry name" value="alpha/beta hydrolase"/>
    <property type="match status" value="3"/>
</dbReference>
<reference evidence="4 5" key="1">
    <citation type="submission" date="2012-08" db="EMBL/GenBank/DDBJ databases">
        <title>Oryza genome evolution.</title>
        <authorList>
            <person name="Wing R.A."/>
        </authorList>
    </citation>
    <scope>NUCLEOTIDE SEQUENCE</scope>
</reference>